<sequence>MRLSEDVLNQIVAMTDGFSFAYLKELFLSSMIRWMGTMEGGAMEKIIIFQVAILREQMSSATGKENLGN</sequence>
<protein>
    <submittedName>
        <fullName evidence="1">Uncharacterized protein</fullName>
    </submittedName>
</protein>
<gene>
    <name evidence="1" type="ORF">OGM63_21145</name>
</gene>
<name>A0ABT3B3N1_9CYAN</name>
<evidence type="ECO:0000313" key="2">
    <source>
        <dbReference type="Proteomes" id="UP001526143"/>
    </source>
</evidence>
<dbReference type="RefSeq" id="WP_263747628.1">
    <property type="nucleotide sequence ID" value="NZ_JAOWRF010000300.1"/>
</dbReference>
<keyword evidence="2" id="KW-1185">Reference proteome</keyword>
<accession>A0ABT3B3N1</accession>
<reference evidence="1 2" key="1">
    <citation type="submission" date="2022-10" db="EMBL/GenBank/DDBJ databases">
        <title>Identification of biosynthetic pathway for the production of the potent trypsin inhibitor radiosumin.</title>
        <authorList>
            <person name="Fewer D.P."/>
            <person name="Delbaje E."/>
            <person name="Ouyang X."/>
            <person name="Agostino P.D."/>
            <person name="Wahlsten M."/>
            <person name="Jokela J."/>
            <person name="Permi P."/>
            <person name="Haapaniemi E."/>
            <person name="Koistinen H."/>
        </authorList>
    </citation>
    <scope>NUCLEOTIDE SEQUENCE [LARGE SCALE GENOMIC DNA]</scope>
    <source>
        <strain evidence="1 2">NIES-515</strain>
    </source>
</reference>
<organism evidence="1 2">
    <name type="scientific">Plectonema radiosum NIES-515</name>
    <dbReference type="NCBI Taxonomy" id="2986073"/>
    <lineage>
        <taxon>Bacteria</taxon>
        <taxon>Bacillati</taxon>
        <taxon>Cyanobacteriota</taxon>
        <taxon>Cyanophyceae</taxon>
        <taxon>Oscillatoriophycideae</taxon>
        <taxon>Oscillatoriales</taxon>
        <taxon>Microcoleaceae</taxon>
        <taxon>Plectonema</taxon>
    </lineage>
</organism>
<evidence type="ECO:0000313" key="1">
    <source>
        <dbReference type="EMBL" id="MCV3215983.1"/>
    </source>
</evidence>
<dbReference type="EMBL" id="JAOWRF010000300">
    <property type="protein sequence ID" value="MCV3215983.1"/>
    <property type="molecule type" value="Genomic_DNA"/>
</dbReference>
<comment type="caution">
    <text evidence="1">The sequence shown here is derived from an EMBL/GenBank/DDBJ whole genome shotgun (WGS) entry which is preliminary data.</text>
</comment>
<dbReference type="Proteomes" id="UP001526143">
    <property type="component" value="Unassembled WGS sequence"/>
</dbReference>
<proteinExistence type="predicted"/>